<dbReference type="AlphaFoldDB" id="A0AAW1XVM5"/>
<keyword evidence="5" id="KW-0808">Transferase</keyword>
<accession>A0AAW1XVM5</accession>
<dbReference type="Proteomes" id="UP001457282">
    <property type="component" value="Unassembled WGS sequence"/>
</dbReference>
<dbReference type="Gene3D" id="3.30.200.20">
    <property type="entry name" value="Phosphorylase Kinase, domain 1"/>
    <property type="match status" value="1"/>
</dbReference>
<comment type="catalytic activity">
    <reaction evidence="13">
        <text>L-seryl-[protein] + ATP = O-phospho-L-seryl-[protein] + ADP + H(+)</text>
        <dbReference type="Rhea" id="RHEA:17989"/>
        <dbReference type="Rhea" id="RHEA-COMP:9863"/>
        <dbReference type="Rhea" id="RHEA-COMP:11604"/>
        <dbReference type="ChEBI" id="CHEBI:15378"/>
        <dbReference type="ChEBI" id="CHEBI:29999"/>
        <dbReference type="ChEBI" id="CHEBI:30616"/>
        <dbReference type="ChEBI" id="CHEBI:83421"/>
        <dbReference type="ChEBI" id="CHEBI:456216"/>
        <dbReference type="EC" id="2.7.11.1"/>
    </reaction>
</comment>
<comment type="catalytic activity">
    <reaction evidence="12">
        <text>L-threonyl-[protein] + ATP = O-phospho-L-threonyl-[protein] + ADP + H(+)</text>
        <dbReference type="Rhea" id="RHEA:46608"/>
        <dbReference type="Rhea" id="RHEA-COMP:11060"/>
        <dbReference type="Rhea" id="RHEA-COMP:11605"/>
        <dbReference type="ChEBI" id="CHEBI:15378"/>
        <dbReference type="ChEBI" id="CHEBI:30013"/>
        <dbReference type="ChEBI" id="CHEBI:30616"/>
        <dbReference type="ChEBI" id="CHEBI:61977"/>
        <dbReference type="ChEBI" id="CHEBI:456216"/>
        <dbReference type="EC" id="2.7.11.1"/>
    </reaction>
</comment>
<dbReference type="InterPro" id="IPR000719">
    <property type="entry name" value="Prot_kinase_dom"/>
</dbReference>
<feature type="binding site" evidence="14">
    <location>
        <position position="64"/>
    </location>
    <ligand>
        <name>ATP</name>
        <dbReference type="ChEBI" id="CHEBI:30616"/>
    </ligand>
</feature>
<evidence type="ECO:0000256" key="1">
    <source>
        <dbReference type="ARBA" id="ARBA00004162"/>
    </source>
</evidence>
<evidence type="ECO:0000313" key="16">
    <source>
        <dbReference type="EMBL" id="KAK9939959.1"/>
    </source>
</evidence>
<evidence type="ECO:0000256" key="7">
    <source>
        <dbReference type="ARBA" id="ARBA00022741"/>
    </source>
</evidence>
<evidence type="ECO:0000256" key="14">
    <source>
        <dbReference type="PROSITE-ProRule" id="PRU10141"/>
    </source>
</evidence>
<dbReference type="GO" id="GO:0005524">
    <property type="term" value="F:ATP binding"/>
    <property type="evidence" value="ECO:0007669"/>
    <property type="project" value="UniProtKB-UniRule"/>
</dbReference>
<evidence type="ECO:0000256" key="3">
    <source>
        <dbReference type="ARBA" id="ARBA00022475"/>
    </source>
</evidence>
<keyword evidence="11" id="KW-0472">Membrane</keyword>
<comment type="subcellular location">
    <subcellularLocation>
        <location evidence="1">Cell membrane</location>
        <topology evidence="1">Single-pass membrane protein</topology>
    </subcellularLocation>
</comment>
<keyword evidence="10" id="KW-1133">Transmembrane helix</keyword>
<dbReference type="EMBL" id="JBEDUW010000003">
    <property type="protein sequence ID" value="KAK9939959.1"/>
    <property type="molecule type" value="Genomic_DNA"/>
</dbReference>
<dbReference type="SUPFAM" id="SSF56112">
    <property type="entry name" value="Protein kinase-like (PK-like)"/>
    <property type="match status" value="1"/>
</dbReference>
<dbReference type="GO" id="GO:0004674">
    <property type="term" value="F:protein serine/threonine kinase activity"/>
    <property type="evidence" value="ECO:0007669"/>
    <property type="project" value="UniProtKB-KW"/>
</dbReference>
<dbReference type="SMART" id="SM00219">
    <property type="entry name" value="TyrKc"/>
    <property type="match status" value="1"/>
</dbReference>
<protein>
    <recommendedName>
        <fullName evidence="2">non-specific serine/threonine protein kinase</fullName>
        <ecNumber evidence="2">2.7.11.1</ecNumber>
    </recommendedName>
</protein>
<dbReference type="PROSITE" id="PS50011">
    <property type="entry name" value="PROTEIN_KINASE_DOM"/>
    <property type="match status" value="1"/>
</dbReference>
<dbReference type="InterPro" id="IPR020635">
    <property type="entry name" value="Tyr_kinase_cat_dom"/>
</dbReference>
<dbReference type="PANTHER" id="PTHR47982:SF9">
    <property type="entry name" value="NON-SPECIFIC SERINE_THREONINE PROTEIN KINASE"/>
    <property type="match status" value="1"/>
</dbReference>
<keyword evidence="3" id="KW-1003">Cell membrane</keyword>
<evidence type="ECO:0000256" key="9">
    <source>
        <dbReference type="ARBA" id="ARBA00022840"/>
    </source>
</evidence>
<evidence type="ECO:0000259" key="15">
    <source>
        <dbReference type="PROSITE" id="PS50011"/>
    </source>
</evidence>
<evidence type="ECO:0000256" key="8">
    <source>
        <dbReference type="ARBA" id="ARBA00022777"/>
    </source>
</evidence>
<gene>
    <name evidence="16" type="ORF">M0R45_016638</name>
</gene>
<dbReference type="PANTHER" id="PTHR47982">
    <property type="entry name" value="PROLINE-RICH RECEPTOR-LIKE PROTEIN KINASE PERK4"/>
    <property type="match status" value="1"/>
</dbReference>
<dbReference type="GO" id="GO:0004713">
    <property type="term" value="F:protein tyrosine kinase activity"/>
    <property type="evidence" value="ECO:0007669"/>
    <property type="project" value="InterPro"/>
</dbReference>
<evidence type="ECO:0000256" key="2">
    <source>
        <dbReference type="ARBA" id="ARBA00012513"/>
    </source>
</evidence>
<feature type="domain" description="Protein kinase" evidence="15">
    <location>
        <begin position="36"/>
        <end position="219"/>
    </location>
</feature>
<keyword evidence="17" id="KW-1185">Reference proteome</keyword>
<name>A0AAW1XVM5_RUBAR</name>
<evidence type="ECO:0000256" key="11">
    <source>
        <dbReference type="ARBA" id="ARBA00023136"/>
    </source>
</evidence>
<keyword evidence="4" id="KW-0723">Serine/threonine-protein kinase</keyword>
<sequence length="219" mass="24671">MDKRGRILYAFTLSPYGTHNSRQLTILELEHATRNFNENNVIGQGRFGFVYKGLLQDGSIVAIKRRLHAPTQYFFHEVKHIARVNHAHILRLIGYVKILVNSYLSSYDYLPNGNVGIIYMLGLRKRLSVALGAAKSLAHLHSLVPPLLYMHFRTSNVLVDDIFTAKVSDYGLTCDQVSSSLPLEPYIVHVESLSFGGILKDLMPFQDQSGEQLAEVEQA</sequence>
<reference evidence="16 17" key="1">
    <citation type="journal article" date="2023" name="G3 (Bethesda)">
        <title>A chromosome-length genome assembly and annotation of blackberry (Rubus argutus, cv. 'Hillquist').</title>
        <authorList>
            <person name="Bruna T."/>
            <person name="Aryal R."/>
            <person name="Dudchenko O."/>
            <person name="Sargent D.J."/>
            <person name="Mead D."/>
            <person name="Buti M."/>
            <person name="Cavallini A."/>
            <person name="Hytonen T."/>
            <person name="Andres J."/>
            <person name="Pham M."/>
            <person name="Weisz D."/>
            <person name="Mascagni F."/>
            <person name="Usai G."/>
            <person name="Natali L."/>
            <person name="Bassil N."/>
            <person name="Fernandez G.E."/>
            <person name="Lomsadze A."/>
            <person name="Armour M."/>
            <person name="Olukolu B."/>
            <person name="Poorten T."/>
            <person name="Britton C."/>
            <person name="Davik J."/>
            <person name="Ashrafi H."/>
            <person name="Aiden E.L."/>
            <person name="Borodovsky M."/>
            <person name="Worthington M."/>
        </authorList>
    </citation>
    <scope>NUCLEOTIDE SEQUENCE [LARGE SCALE GENOMIC DNA]</scope>
    <source>
        <strain evidence="16">PI 553951</strain>
    </source>
</reference>
<dbReference type="InterPro" id="IPR011009">
    <property type="entry name" value="Kinase-like_dom_sf"/>
</dbReference>
<proteinExistence type="predicted"/>
<evidence type="ECO:0000313" key="17">
    <source>
        <dbReference type="Proteomes" id="UP001457282"/>
    </source>
</evidence>
<dbReference type="Pfam" id="PF00069">
    <property type="entry name" value="Pkinase"/>
    <property type="match status" value="1"/>
</dbReference>
<keyword evidence="8" id="KW-0418">Kinase</keyword>
<dbReference type="InterPro" id="IPR047117">
    <property type="entry name" value="PERK1-13-like"/>
</dbReference>
<evidence type="ECO:0000256" key="4">
    <source>
        <dbReference type="ARBA" id="ARBA00022527"/>
    </source>
</evidence>
<keyword evidence="7 14" id="KW-0547">Nucleotide-binding</keyword>
<keyword evidence="9 14" id="KW-0067">ATP-binding</keyword>
<keyword evidence="6" id="KW-0812">Transmembrane</keyword>
<organism evidence="16 17">
    <name type="scientific">Rubus argutus</name>
    <name type="common">Southern blackberry</name>
    <dbReference type="NCBI Taxonomy" id="59490"/>
    <lineage>
        <taxon>Eukaryota</taxon>
        <taxon>Viridiplantae</taxon>
        <taxon>Streptophyta</taxon>
        <taxon>Embryophyta</taxon>
        <taxon>Tracheophyta</taxon>
        <taxon>Spermatophyta</taxon>
        <taxon>Magnoliopsida</taxon>
        <taxon>eudicotyledons</taxon>
        <taxon>Gunneridae</taxon>
        <taxon>Pentapetalae</taxon>
        <taxon>rosids</taxon>
        <taxon>fabids</taxon>
        <taxon>Rosales</taxon>
        <taxon>Rosaceae</taxon>
        <taxon>Rosoideae</taxon>
        <taxon>Rosoideae incertae sedis</taxon>
        <taxon>Rubus</taxon>
    </lineage>
</organism>
<dbReference type="EC" id="2.7.11.1" evidence="2"/>
<comment type="caution">
    <text evidence="16">The sequence shown here is derived from an EMBL/GenBank/DDBJ whole genome shotgun (WGS) entry which is preliminary data.</text>
</comment>
<evidence type="ECO:0000256" key="13">
    <source>
        <dbReference type="ARBA" id="ARBA00048679"/>
    </source>
</evidence>
<dbReference type="PROSITE" id="PS00107">
    <property type="entry name" value="PROTEIN_KINASE_ATP"/>
    <property type="match status" value="1"/>
</dbReference>
<dbReference type="GO" id="GO:0005886">
    <property type="term" value="C:plasma membrane"/>
    <property type="evidence" value="ECO:0007669"/>
    <property type="project" value="UniProtKB-SubCell"/>
</dbReference>
<evidence type="ECO:0000256" key="6">
    <source>
        <dbReference type="ARBA" id="ARBA00022692"/>
    </source>
</evidence>
<evidence type="ECO:0000256" key="10">
    <source>
        <dbReference type="ARBA" id="ARBA00022989"/>
    </source>
</evidence>
<evidence type="ECO:0000256" key="12">
    <source>
        <dbReference type="ARBA" id="ARBA00047899"/>
    </source>
</evidence>
<dbReference type="InterPro" id="IPR017441">
    <property type="entry name" value="Protein_kinase_ATP_BS"/>
</dbReference>
<dbReference type="Gene3D" id="1.10.510.10">
    <property type="entry name" value="Transferase(Phosphotransferase) domain 1"/>
    <property type="match status" value="1"/>
</dbReference>
<evidence type="ECO:0000256" key="5">
    <source>
        <dbReference type="ARBA" id="ARBA00022679"/>
    </source>
</evidence>